<dbReference type="PANTHER" id="PTHR46401">
    <property type="entry name" value="GLYCOSYLTRANSFERASE WBBK-RELATED"/>
    <property type="match status" value="1"/>
</dbReference>
<dbReference type="RefSeq" id="WP_015193452.1">
    <property type="nucleotide sequence ID" value="NC_019748.1"/>
</dbReference>
<dbReference type="PANTHER" id="PTHR46401:SF2">
    <property type="entry name" value="GLYCOSYLTRANSFERASE WBBK-RELATED"/>
    <property type="match status" value="1"/>
</dbReference>
<accession>K9XUP7</accession>
<protein>
    <submittedName>
        <fullName evidence="4">Glycosyl transferase group 1</fullName>
    </submittedName>
</protein>
<feature type="domain" description="Glycosyltransferase subfamily 4-like N-terminal" evidence="3">
    <location>
        <begin position="68"/>
        <end position="180"/>
    </location>
</feature>
<dbReference type="OrthoDB" id="9802525at2"/>
<dbReference type="Gene3D" id="3.40.50.2000">
    <property type="entry name" value="Glycogen Phosphorylase B"/>
    <property type="match status" value="2"/>
</dbReference>
<dbReference type="CDD" id="cd03801">
    <property type="entry name" value="GT4_PimA-like"/>
    <property type="match status" value="1"/>
</dbReference>
<dbReference type="HOGENOM" id="CLU_009583_2_5_3"/>
<reference evidence="5" key="1">
    <citation type="journal article" date="2013" name="Proc. Natl. Acad. Sci. U.S.A.">
        <title>Improving the coverage of the cyanobacterial phylum using diversity-driven genome sequencing.</title>
        <authorList>
            <person name="Shih P.M."/>
            <person name="Wu D."/>
            <person name="Latifi A."/>
            <person name="Axen S.D."/>
            <person name="Fewer D.P."/>
            <person name="Talla E."/>
            <person name="Calteau A."/>
            <person name="Cai F."/>
            <person name="Tandeau de Marsac N."/>
            <person name="Rippka R."/>
            <person name="Herdman M."/>
            <person name="Sivonen K."/>
            <person name="Coursin T."/>
            <person name="Laurent T."/>
            <person name="Goodwin L."/>
            <person name="Nolan M."/>
            <person name="Davenport K.W."/>
            <person name="Han C.S."/>
            <person name="Rubin E.M."/>
            <person name="Eisen J.A."/>
            <person name="Woyke T."/>
            <person name="Gugger M."/>
            <person name="Kerfeld C.A."/>
        </authorList>
    </citation>
    <scope>NUCLEOTIDE SEQUENCE [LARGE SCALE GENOMIC DNA]</scope>
    <source>
        <strain evidence="5">ATCC 29371 / PCC 7437</strain>
    </source>
</reference>
<proteinExistence type="predicted"/>
<dbReference type="PATRIC" id="fig|111780.3.peg.2329"/>
<dbReference type="STRING" id="111780.Sta7437_2236"/>
<name>K9XUP7_STAC7</name>
<dbReference type="Proteomes" id="UP000010473">
    <property type="component" value="Chromosome"/>
</dbReference>
<dbReference type="Pfam" id="PF00534">
    <property type="entry name" value="Glycos_transf_1"/>
    <property type="match status" value="1"/>
</dbReference>
<evidence type="ECO:0000313" key="5">
    <source>
        <dbReference type="Proteomes" id="UP000010473"/>
    </source>
</evidence>
<evidence type="ECO:0000313" key="4">
    <source>
        <dbReference type="EMBL" id="AFZ35784.1"/>
    </source>
</evidence>
<evidence type="ECO:0000259" key="2">
    <source>
        <dbReference type="Pfam" id="PF00534"/>
    </source>
</evidence>
<dbReference type="GO" id="GO:0016757">
    <property type="term" value="F:glycosyltransferase activity"/>
    <property type="evidence" value="ECO:0007669"/>
    <property type="project" value="InterPro"/>
</dbReference>
<dbReference type="KEGG" id="scs:Sta7437_2236"/>
<evidence type="ECO:0000259" key="3">
    <source>
        <dbReference type="Pfam" id="PF13439"/>
    </source>
</evidence>
<dbReference type="SUPFAM" id="SSF53756">
    <property type="entry name" value="UDP-Glycosyltransferase/glycogen phosphorylase"/>
    <property type="match status" value="1"/>
</dbReference>
<dbReference type="InterPro" id="IPR001296">
    <property type="entry name" value="Glyco_trans_1"/>
</dbReference>
<dbReference type="GO" id="GO:0009103">
    <property type="term" value="P:lipopolysaccharide biosynthetic process"/>
    <property type="evidence" value="ECO:0007669"/>
    <property type="project" value="TreeGrafter"/>
</dbReference>
<organism evidence="4 5">
    <name type="scientific">Stanieria cyanosphaera (strain ATCC 29371 / PCC 7437)</name>
    <dbReference type="NCBI Taxonomy" id="111780"/>
    <lineage>
        <taxon>Bacteria</taxon>
        <taxon>Bacillati</taxon>
        <taxon>Cyanobacteriota</taxon>
        <taxon>Cyanophyceae</taxon>
        <taxon>Pleurocapsales</taxon>
        <taxon>Dermocarpellaceae</taxon>
        <taxon>Stanieria</taxon>
    </lineage>
</organism>
<feature type="domain" description="Glycosyl transferase family 1" evidence="2">
    <location>
        <begin position="196"/>
        <end position="350"/>
    </location>
</feature>
<gene>
    <name evidence="4" type="ordered locus">Sta7437_2236</name>
</gene>
<dbReference type="EMBL" id="CP003653">
    <property type="protein sequence ID" value="AFZ35784.1"/>
    <property type="molecule type" value="Genomic_DNA"/>
</dbReference>
<dbReference type="InterPro" id="IPR028098">
    <property type="entry name" value="Glyco_trans_4-like_N"/>
</dbReference>
<dbReference type="eggNOG" id="COG0438">
    <property type="taxonomic scope" value="Bacteria"/>
</dbReference>
<keyword evidence="5" id="KW-1185">Reference proteome</keyword>
<dbReference type="AlphaFoldDB" id="K9XUP7"/>
<evidence type="ECO:0000256" key="1">
    <source>
        <dbReference type="ARBA" id="ARBA00022679"/>
    </source>
</evidence>
<keyword evidence="1 4" id="KW-0808">Transferase</keyword>
<dbReference type="Pfam" id="PF13439">
    <property type="entry name" value="Glyco_transf_4"/>
    <property type="match status" value="1"/>
</dbReference>
<sequence length="387" mass="44269">MLISQVPSKIHLWLPDIFAFKGGIQVYSAFLLQAIQNIYQKKANYSVFLKHDQNFSLNSLYLPDTNFYFAGKIPLSLRTPFFATQLISYGIWQKPDLVIITHLNFTVAAYYLKRLMGIPYIAIAHGVEAWNITNPKIQKALQYADKILAVSNYTRQRLLKEQNLDPIKVSILPNTFDSDRFKIESKPTYLLNRYHLKPDQPVILTVNRLASQESYRGYDRIIEALPYIRQHIPNVHYIIVGKGDDRERLEKLILQQNLQDCITLAGFICDEELPAFYQLCDLFAMPSKLEGFGIVYLEALASGKPVLGGNQDGAIDALCDGELGILVNPDNVKEIATNIINILQKKSNHSLIYQPQQLREKVIQNFGFDKFQQTLANLLEQLLFEVN</sequence>